<sequence length="147" mass="15911">MKFLEPSLIALDVEAETAEEAIRLAGDLLVKTGAAEERYADAMVKSYHERGPYFVLAPHIALPHARAEDGVNEASVSLIKLKKPVVFGHAANDPVQLVFALGGSSSSEHIAMLRKLTTLLSSPGSIEQFMNATDVETIQQLIRGNEQ</sequence>
<dbReference type="PANTHER" id="PTHR36203:SF5">
    <property type="entry name" value="PTS SYSTEM, EIIA COMPONENT"/>
    <property type="match status" value="1"/>
</dbReference>
<dbReference type="PROSITE" id="PS00372">
    <property type="entry name" value="PTS_EIIA_TYPE_2_HIS"/>
    <property type="match status" value="1"/>
</dbReference>
<comment type="caution">
    <text evidence="8">The sequence shown here is derived from an EMBL/GenBank/DDBJ whole genome shotgun (WGS) entry which is preliminary data.</text>
</comment>
<gene>
    <name evidence="8" type="ORF">BK123_06710</name>
</gene>
<evidence type="ECO:0000313" key="9">
    <source>
        <dbReference type="Proteomes" id="UP000187074"/>
    </source>
</evidence>
<dbReference type="Pfam" id="PF00359">
    <property type="entry name" value="PTS_EIIA_2"/>
    <property type="match status" value="1"/>
</dbReference>
<keyword evidence="5" id="KW-0598">Phosphotransferase system</keyword>
<evidence type="ECO:0000259" key="7">
    <source>
        <dbReference type="PROSITE" id="PS51094"/>
    </source>
</evidence>
<dbReference type="CDD" id="cd00211">
    <property type="entry name" value="PTS_IIA_fru"/>
    <property type="match status" value="1"/>
</dbReference>
<dbReference type="SUPFAM" id="SSF55804">
    <property type="entry name" value="Phoshotransferase/anion transport protein"/>
    <property type="match status" value="1"/>
</dbReference>
<keyword evidence="6" id="KW-0418">Kinase</keyword>
<comment type="subcellular location">
    <subcellularLocation>
        <location evidence="1">Cytoplasm</location>
    </subcellularLocation>
</comment>
<evidence type="ECO:0000256" key="3">
    <source>
        <dbReference type="ARBA" id="ARBA00022490"/>
    </source>
</evidence>
<evidence type="ECO:0000256" key="2">
    <source>
        <dbReference type="ARBA" id="ARBA00022448"/>
    </source>
</evidence>
<dbReference type="RefSeq" id="WP_076321611.1">
    <property type="nucleotide sequence ID" value="NZ_MRTF01000002.1"/>
</dbReference>
<evidence type="ECO:0000256" key="5">
    <source>
        <dbReference type="ARBA" id="ARBA00022683"/>
    </source>
</evidence>
<protein>
    <submittedName>
        <fullName evidence="8">PTS sugar transporter subunit IIA</fullName>
    </submittedName>
</protein>
<dbReference type="GO" id="GO:0009401">
    <property type="term" value="P:phosphoenolpyruvate-dependent sugar phosphotransferase system"/>
    <property type="evidence" value="ECO:0007669"/>
    <property type="project" value="UniProtKB-KW"/>
</dbReference>
<dbReference type="InterPro" id="IPR016152">
    <property type="entry name" value="PTrfase/Anion_transptr"/>
</dbReference>
<dbReference type="PANTHER" id="PTHR36203">
    <property type="entry name" value="ASCORBATE-SPECIFIC PTS SYSTEM EIIA COMPONENT"/>
    <property type="match status" value="1"/>
</dbReference>
<keyword evidence="4" id="KW-0808">Transferase</keyword>
<evidence type="ECO:0000256" key="1">
    <source>
        <dbReference type="ARBA" id="ARBA00004496"/>
    </source>
</evidence>
<dbReference type="OrthoDB" id="369398at2"/>
<keyword evidence="2" id="KW-0813">Transport</keyword>
<dbReference type="Gene3D" id="3.40.930.10">
    <property type="entry name" value="Mannitol-specific EII, Chain A"/>
    <property type="match status" value="1"/>
</dbReference>
<evidence type="ECO:0000256" key="6">
    <source>
        <dbReference type="ARBA" id="ARBA00022777"/>
    </source>
</evidence>
<feature type="domain" description="PTS EIIA type-2" evidence="7">
    <location>
        <begin position="2"/>
        <end position="145"/>
    </location>
</feature>
<keyword evidence="3" id="KW-0963">Cytoplasm</keyword>
<dbReference type="GO" id="GO:0005737">
    <property type="term" value="C:cytoplasm"/>
    <property type="evidence" value="ECO:0007669"/>
    <property type="project" value="UniProtKB-SubCell"/>
</dbReference>
<organism evidence="8 9">
    <name type="scientific">Paenibacillus lautus</name>
    <name type="common">Bacillus lautus</name>
    <dbReference type="NCBI Taxonomy" id="1401"/>
    <lineage>
        <taxon>Bacteria</taxon>
        <taxon>Bacillati</taxon>
        <taxon>Bacillota</taxon>
        <taxon>Bacilli</taxon>
        <taxon>Bacillales</taxon>
        <taxon>Paenibacillaceae</taxon>
        <taxon>Paenibacillus</taxon>
    </lineage>
</organism>
<dbReference type="InterPro" id="IPR002178">
    <property type="entry name" value="PTS_EIIA_type-2_dom"/>
</dbReference>
<name>A0A1R1B5Q6_PAELA</name>
<dbReference type="GO" id="GO:0016301">
    <property type="term" value="F:kinase activity"/>
    <property type="evidence" value="ECO:0007669"/>
    <property type="project" value="UniProtKB-KW"/>
</dbReference>
<dbReference type="STRING" id="1401.BK123_06710"/>
<evidence type="ECO:0000313" key="8">
    <source>
        <dbReference type="EMBL" id="OME94790.1"/>
    </source>
</evidence>
<evidence type="ECO:0000256" key="4">
    <source>
        <dbReference type="ARBA" id="ARBA00022679"/>
    </source>
</evidence>
<reference evidence="8 9" key="1">
    <citation type="submission" date="2016-11" db="EMBL/GenBank/DDBJ databases">
        <title>Paenibacillus species isolates.</title>
        <authorList>
            <person name="Beno S.M."/>
        </authorList>
    </citation>
    <scope>NUCLEOTIDE SEQUENCE [LARGE SCALE GENOMIC DNA]</scope>
    <source>
        <strain evidence="8 9">FSL F4-0100</strain>
    </source>
</reference>
<dbReference type="InterPro" id="IPR051351">
    <property type="entry name" value="Ascorbate-PTS_EIIA_comp"/>
</dbReference>
<dbReference type="PROSITE" id="PS51094">
    <property type="entry name" value="PTS_EIIA_TYPE_2"/>
    <property type="match status" value="1"/>
</dbReference>
<proteinExistence type="predicted"/>
<dbReference type="AlphaFoldDB" id="A0A1R1B5Q6"/>
<dbReference type="Proteomes" id="UP000187074">
    <property type="component" value="Unassembled WGS sequence"/>
</dbReference>
<accession>A0A1R1B5Q6</accession>
<dbReference type="EMBL" id="MRTF01000002">
    <property type="protein sequence ID" value="OME94790.1"/>
    <property type="molecule type" value="Genomic_DNA"/>
</dbReference>
<keyword evidence="8" id="KW-0762">Sugar transport</keyword>